<keyword evidence="8" id="KW-1185">Reference proteome</keyword>
<dbReference type="SUPFAM" id="SSF52540">
    <property type="entry name" value="P-loop containing nucleoside triphosphate hydrolases"/>
    <property type="match status" value="1"/>
</dbReference>
<comment type="catalytic activity">
    <reaction evidence="3">
        <text>ATP + H2O = ADP + phosphate + H(+)</text>
        <dbReference type="Rhea" id="RHEA:13065"/>
        <dbReference type="ChEBI" id="CHEBI:15377"/>
        <dbReference type="ChEBI" id="CHEBI:15378"/>
        <dbReference type="ChEBI" id="CHEBI:30616"/>
        <dbReference type="ChEBI" id="CHEBI:43474"/>
        <dbReference type="ChEBI" id="CHEBI:456216"/>
        <dbReference type="EC" id="5.6.2.3"/>
    </reaction>
</comment>
<dbReference type="OrthoDB" id="107033at2157"/>
<name>A0A343TM95_9EURY</name>
<organism evidence="7 8">
    <name type="scientific">Halalkaliarchaeum desulfuricum</name>
    <dbReference type="NCBI Taxonomy" id="2055893"/>
    <lineage>
        <taxon>Archaea</taxon>
        <taxon>Methanobacteriati</taxon>
        <taxon>Methanobacteriota</taxon>
        <taxon>Stenosarchaea group</taxon>
        <taxon>Halobacteria</taxon>
        <taxon>Halobacteriales</taxon>
        <taxon>Haloferacaceae</taxon>
        <taxon>Halalkaliarchaeum</taxon>
    </lineage>
</organism>
<evidence type="ECO:0000259" key="6">
    <source>
        <dbReference type="Pfam" id="PF01935"/>
    </source>
</evidence>
<dbReference type="AlphaFoldDB" id="A0A343TM95"/>
<dbReference type="GeneID" id="37878957"/>
<dbReference type="Proteomes" id="UP000263012">
    <property type="component" value="Chromosome"/>
</dbReference>
<dbReference type="GO" id="GO:0043139">
    <property type="term" value="F:5'-3' DNA helicase activity"/>
    <property type="evidence" value="ECO:0007669"/>
    <property type="project" value="UniProtKB-EC"/>
</dbReference>
<dbReference type="Gene3D" id="3.40.50.300">
    <property type="entry name" value="P-loop containing nucleotide triphosphate hydrolases"/>
    <property type="match status" value="2"/>
</dbReference>
<evidence type="ECO:0000256" key="4">
    <source>
        <dbReference type="ARBA" id="ARBA00048988"/>
    </source>
</evidence>
<comment type="similarity">
    <text evidence="1">Belongs to the HerA family.</text>
</comment>
<dbReference type="InterPro" id="IPR002789">
    <property type="entry name" value="HerA_central"/>
</dbReference>
<evidence type="ECO:0000313" key="8">
    <source>
        <dbReference type="Proteomes" id="UP000263012"/>
    </source>
</evidence>
<evidence type="ECO:0000256" key="5">
    <source>
        <dbReference type="SAM" id="MobiDB-lite"/>
    </source>
</evidence>
<proteinExistence type="inferred from homology"/>
<comment type="catalytic activity">
    <reaction evidence="2">
        <text>Couples ATP hydrolysis with the unwinding of duplex DNA by translocating in the 3'-5' direction.</text>
        <dbReference type="EC" id="5.6.2.4"/>
    </reaction>
</comment>
<reference evidence="8" key="1">
    <citation type="submission" date="2017-11" db="EMBL/GenBank/DDBJ databases">
        <title>Phenotypic and genomic properties of facultatively anaerobic sulfur-reducing natronoarchaea from hypersaline soda lakes.</title>
        <authorList>
            <person name="Sorokin D.Y."/>
            <person name="Kublanov I.V."/>
            <person name="Roman P."/>
            <person name="Sinninghe Damste J.S."/>
            <person name="Golyshin P.N."/>
            <person name="Rojo D."/>
            <person name="Ciordia S."/>
            <person name="Mena M.D.C."/>
            <person name="Ferrer M."/>
            <person name="Messina E."/>
            <person name="Smedile F."/>
            <person name="La Spada G."/>
            <person name="La Cono V."/>
            <person name="Yakimov M.M."/>
        </authorList>
    </citation>
    <scope>NUCLEOTIDE SEQUENCE [LARGE SCALE GENOMIC DNA]</scope>
    <source>
        <strain evidence="8">AArc-Sl</strain>
    </source>
</reference>
<feature type="region of interest" description="Disordered" evidence="5">
    <location>
        <begin position="83"/>
        <end position="107"/>
    </location>
</feature>
<dbReference type="PANTHER" id="PTHR42957">
    <property type="entry name" value="HELICASE MJ1565-RELATED"/>
    <property type="match status" value="1"/>
</dbReference>
<sequence length="386" mass="39828">MHVLGRDGEGTDRPTATLGRFLARDGSTGAPVELDIDTPHAGLVVGKRGSGKSYTLGVLAEALAETPGVTPIVADPMGAFEGLIDDQSDGSIGDRKGNGSSSTAEGGVRVVSDPRVPADALPPRIWPELFGIEPTSAAGSLLWRVAERRSTLAEMLAAVDDGVDQTVADGGDQPVADGTAPTVADARPETRRAVRNYLRLAQSWGVFDPDGLSSETLLSADATVIDLSGIPDAPMGVLLRSIATGLYETCLAGRPDRLPWLLADEAHVAFDSVAAPALKILSTRGRTPGVSFVAATQRPGAIPPVVVSQADMIVAHQLTAEDDLAALSAASPTYLAGDVREKLPRTTGTALVIDDATESAHTVAIRNRRTSHGGGSPRVSGSDGDS</sequence>
<feature type="region of interest" description="Disordered" evidence="5">
    <location>
        <begin position="362"/>
        <end position="386"/>
    </location>
</feature>
<evidence type="ECO:0000313" key="7">
    <source>
        <dbReference type="EMBL" id="AUX10217.1"/>
    </source>
</evidence>
<protein>
    <submittedName>
        <fullName evidence="7">ATPase</fullName>
    </submittedName>
</protein>
<dbReference type="KEGG" id="hdf:AArcSl_2598"/>
<accession>A0A343TM95</accession>
<dbReference type="InterPro" id="IPR027417">
    <property type="entry name" value="P-loop_NTPase"/>
</dbReference>
<evidence type="ECO:0000256" key="2">
    <source>
        <dbReference type="ARBA" id="ARBA00034617"/>
    </source>
</evidence>
<dbReference type="InterPro" id="IPR008571">
    <property type="entry name" value="HerA-like"/>
</dbReference>
<comment type="catalytic activity">
    <reaction evidence="4">
        <text>ATP + H2O = ADP + phosphate + H(+)</text>
        <dbReference type="Rhea" id="RHEA:13065"/>
        <dbReference type="ChEBI" id="CHEBI:15377"/>
        <dbReference type="ChEBI" id="CHEBI:15378"/>
        <dbReference type="ChEBI" id="CHEBI:30616"/>
        <dbReference type="ChEBI" id="CHEBI:43474"/>
        <dbReference type="ChEBI" id="CHEBI:456216"/>
        <dbReference type="EC" id="5.6.2.4"/>
    </reaction>
</comment>
<gene>
    <name evidence="7" type="ORF">AArcSl_2598</name>
</gene>
<dbReference type="PANTHER" id="PTHR42957:SF1">
    <property type="entry name" value="HELICASE MJ1565-RELATED"/>
    <property type="match status" value="1"/>
</dbReference>
<evidence type="ECO:0000256" key="3">
    <source>
        <dbReference type="ARBA" id="ARBA00048954"/>
    </source>
</evidence>
<dbReference type="EMBL" id="CP025066">
    <property type="protein sequence ID" value="AUX10217.1"/>
    <property type="molecule type" value="Genomic_DNA"/>
</dbReference>
<feature type="domain" description="Helicase HerA central" evidence="6">
    <location>
        <begin position="18"/>
        <end position="232"/>
    </location>
</feature>
<dbReference type="RefSeq" id="WP_119820106.1">
    <property type="nucleotide sequence ID" value="NZ_CP025066.1"/>
</dbReference>
<dbReference type="GO" id="GO:0043138">
    <property type="term" value="F:3'-5' DNA helicase activity"/>
    <property type="evidence" value="ECO:0007669"/>
    <property type="project" value="UniProtKB-EC"/>
</dbReference>
<dbReference type="Pfam" id="PF01935">
    <property type="entry name" value="DUF87"/>
    <property type="match status" value="1"/>
</dbReference>
<evidence type="ECO:0000256" key="1">
    <source>
        <dbReference type="ARBA" id="ARBA00007816"/>
    </source>
</evidence>